<proteinExistence type="inferred from homology"/>
<dbReference type="PANTHER" id="PTHR30629:SF2">
    <property type="entry name" value="PROPHAGE INTEGRASE INTS-RELATED"/>
    <property type="match status" value="1"/>
</dbReference>
<comment type="caution">
    <text evidence="6">The sequence shown here is derived from an EMBL/GenBank/DDBJ whole genome shotgun (WGS) entry which is preliminary data.</text>
</comment>
<dbReference type="PROSITE" id="PS51898">
    <property type="entry name" value="TYR_RECOMBINASE"/>
    <property type="match status" value="1"/>
</dbReference>
<evidence type="ECO:0000256" key="3">
    <source>
        <dbReference type="ARBA" id="ARBA00023125"/>
    </source>
</evidence>
<dbReference type="InterPro" id="IPR010998">
    <property type="entry name" value="Integrase_recombinase_N"/>
</dbReference>
<dbReference type="InterPro" id="IPR050808">
    <property type="entry name" value="Phage_Integrase"/>
</dbReference>
<dbReference type="Pfam" id="PF13356">
    <property type="entry name" value="Arm-DNA-bind_3"/>
    <property type="match status" value="1"/>
</dbReference>
<dbReference type="Pfam" id="PF22022">
    <property type="entry name" value="Phage_int_M"/>
    <property type="match status" value="1"/>
</dbReference>
<dbReference type="Gene3D" id="1.10.443.10">
    <property type="entry name" value="Intergrase catalytic core"/>
    <property type="match status" value="1"/>
</dbReference>
<dbReference type="PANTHER" id="PTHR30629">
    <property type="entry name" value="PROPHAGE INTEGRASE"/>
    <property type="match status" value="1"/>
</dbReference>
<dbReference type="Gene3D" id="3.30.160.390">
    <property type="entry name" value="Integrase, DNA-binding domain"/>
    <property type="match status" value="1"/>
</dbReference>
<evidence type="ECO:0000256" key="1">
    <source>
        <dbReference type="ARBA" id="ARBA00008857"/>
    </source>
</evidence>
<dbReference type="Gene3D" id="1.10.150.130">
    <property type="match status" value="1"/>
</dbReference>
<dbReference type="InterPro" id="IPR002104">
    <property type="entry name" value="Integrase_catalytic"/>
</dbReference>
<dbReference type="EMBL" id="JAZHGC010000012">
    <property type="protein sequence ID" value="MEM5287338.1"/>
    <property type="molecule type" value="Genomic_DNA"/>
</dbReference>
<dbReference type="CDD" id="cd00801">
    <property type="entry name" value="INT_P4_C"/>
    <property type="match status" value="1"/>
</dbReference>
<sequence length="413" mass="47010">MTATLTHAHLLAAKPKDKPYKVVDDHSLYLYVPVSGKRKWKFDFRIGGKTSTITLGDFPAMTLKEARTKRDAARELVKDGINPLLRKEQLKQDNIKAAENTVYSIVKSWFDAEKIRFSDSYRDSASRYIERYLNDTAFGNLPARDVKPAQVSKFLQSIAVRNGTSGDERKKTGAPHVAVRVRSYLDGGFRRAITQEIVEHNPVSALRFSDVAKLPETRNNTALDDINLKRLIASIGVTPAKPLTKLALRLLLLTATRTVEVREARWQEFDFKHAQWTVPGGRMKMKKSHIVPLSHQAITVLKQVKELTKRDKPDDFVFPNERDPSRPLSHAVINKLIIRAGFGEGENWFRAHGFRGTFATWADENNFTVKAVDRALAHVEKNQVRRAYSKAQLLPERQKMMQTWADFLQTIGH</sequence>
<organism evidence="6 7">
    <name type="scientific">Paraburkholderia sabiae</name>
    <dbReference type="NCBI Taxonomy" id="273251"/>
    <lineage>
        <taxon>Bacteria</taxon>
        <taxon>Pseudomonadati</taxon>
        <taxon>Pseudomonadota</taxon>
        <taxon>Betaproteobacteria</taxon>
        <taxon>Burkholderiales</taxon>
        <taxon>Burkholderiaceae</taxon>
        <taxon>Paraburkholderia</taxon>
    </lineage>
</organism>
<keyword evidence="4" id="KW-0233">DNA recombination</keyword>
<keyword evidence="2" id="KW-0229">DNA integration</keyword>
<evidence type="ECO:0000313" key="6">
    <source>
        <dbReference type="EMBL" id="MEM5287338.1"/>
    </source>
</evidence>
<dbReference type="InterPro" id="IPR025166">
    <property type="entry name" value="Integrase_DNA_bind_dom"/>
</dbReference>
<accession>A0ABU9QD32</accession>
<name>A0ABU9QD32_9BURK</name>
<dbReference type="InterPro" id="IPR053876">
    <property type="entry name" value="Phage_int_M"/>
</dbReference>
<evidence type="ECO:0000259" key="5">
    <source>
        <dbReference type="PROSITE" id="PS51898"/>
    </source>
</evidence>
<gene>
    <name evidence="6" type="ORF">V4C55_16555</name>
</gene>
<dbReference type="InterPro" id="IPR011010">
    <property type="entry name" value="DNA_brk_join_enz"/>
</dbReference>
<dbReference type="InterPro" id="IPR013762">
    <property type="entry name" value="Integrase-like_cat_sf"/>
</dbReference>
<protein>
    <submittedName>
        <fullName evidence="6">Tyrosine-type recombinase/integrase</fullName>
    </submittedName>
</protein>
<keyword evidence="3" id="KW-0238">DNA-binding</keyword>
<evidence type="ECO:0000256" key="2">
    <source>
        <dbReference type="ARBA" id="ARBA00022908"/>
    </source>
</evidence>
<dbReference type="SUPFAM" id="SSF56349">
    <property type="entry name" value="DNA breaking-rejoining enzymes"/>
    <property type="match status" value="1"/>
</dbReference>
<comment type="similarity">
    <text evidence="1">Belongs to the 'phage' integrase family.</text>
</comment>
<dbReference type="InterPro" id="IPR038488">
    <property type="entry name" value="Integrase_DNA-bd_sf"/>
</dbReference>
<dbReference type="RefSeq" id="WP_201649158.1">
    <property type="nucleotide sequence ID" value="NZ_CAJHCS010000004.1"/>
</dbReference>
<reference evidence="6 7" key="1">
    <citation type="submission" date="2024-01" db="EMBL/GenBank/DDBJ databases">
        <title>The diversity of rhizobia nodulating Mimosa spp. in eleven states of Brazil covering several biomes is determined by host plant, location, and edaphic factors.</title>
        <authorList>
            <person name="Rouws L."/>
            <person name="Barauna A."/>
            <person name="Beukes C."/>
            <person name="De Faria S.M."/>
            <person name="Gross E."/>
            <person name="Dos Reis Junior F.B."/>
            <person name="Simon M."/>
            <person name="Maluk M."/>
            <person name="Odee D.W."/>
            <person name="Kenicer G."/>
            <person name="Young J.P.W."/>
            <person name="Reis V.M."/>
            <person name="Zilli J."/>
            <person name="James E.K."/>
        </authorList>
    </citation>
    <scope>NUCLEOTIDE SEQUENCE [LARGE SCALE GENOMIC DNA]</scope>
    <source>
        <strain evidence="6 7">JPY77</strain>
    </source>
</reference>
<evidence type="ECO:0000313" key="7">
    <source>
        <dbReference type="Proteomes" id="UP001494588"/>
    </source>
</evidence>
<evidence type="ECO:0000256" key="4">
    <source>
        <dbReference type="ARBA" id="ARBA00023172"/>
    </source>
</evidence>
<dbReference type="Proteomes" id="UP001494588">
    <property type="component" value="Unassembled WGS sequence"/>
</dbReference>
<keyword evidence="7" id="KW-1185">Reference proteome</keyword>
<feature type="domain" description="Tyr recombinase" evidence="5">
    <location>
        <begin position="218"/>
        <end position="401"/>
    </location>
</feature>
<dbReference type="Pfam" id="PF00589">
    <property type="entry name" value="Phage_integrase"/>
    <property type="match status" value="1"/>
</dbReference>